<keyword evidence="3" id="KW-1003">Cell membrane</keyword>
<evidence type="ECO:0000256" key="6">
    <source>
        <dbReference type="ARBA" id="ARBA00023136"/>
    </source>
</evidence>
<sequence>MNGRKFGLVGLEIATTVAVVIAWFVLSAGSTSLFFPPLTAILERFGEVWIGPGFTDHVLPSLGRMFAGYAIAAVVGISVGLAIGMSSWVRRLLGPGIDFLRALPAVVLVPFGLIVFGVGAPMQIFVIALGCSFPIILNAAAGAASVEPLLHDVTRSFRFSTAERLFRVVLPAAGPSIFAGLRASLALALILMVVAEMVGSTNGIGYSILESQRMFVMADMWAGLLMLGIVGYTVNLIFLGVERFALQWHHGLKASTRDA</sequence>
<dbReference type="PANTHER" id="PTHR30151:SF0">
    <property type="entry name" value="ABC TRANSPORTER PERMEASE PROTEIN MJ0413-RELATED"/>
    <property type="match status" value="1"/>
</dbReference>
<evidence type="ECO:0000313" key="10">
    <source>
        <dbReference type="Proteomes" id="UP000181917"/>
    </source>
</evidence>
<reference evidence="9 10" key="1">
    <citation type="submission" date="2016-10" db="EMBL/GenBank/DDBJ databases">
        <authorList>
            <person name="de Groot N.N."/>
        </authorList>
    </citation>
    <scope>NUCLEOTIDE SEQUENCE [LARGE SCALE GENOMIC DNA]</scope>
    <source>
        <strain evidence="9 10">DSM 20117</strain>
    </source>
</reference>
<keyword evidence="2 7" id="KW-0813">Transport</keyword>
<dbReference type="STRING" id="37928.SAMN04489742_4720"/>
<evidence type="ECO:0000256" key="7">
    <source>
        <dbReference type="RuleBase" id="RU363032"/>
    </source>
</evidence>
<dbReference type="GO" id="GO:0005886">
    <property type="term" value="C:plasma membrane"/>
    <property type="evidence" value="ECO:0007669"/>
    <property type="project" value="UniProtKB-SubCell"/>
</dbReference>
<dbReference type="InterPro" id="IPR000515">
    <property type="entry name" value="MetI-like"/>
</dbReference>
<evidence type="ECO:0000259" key="8">
    <source>
        <dbReference type="PROSITE" id="PS50928"/>
    </source>
</evidence>
<dbReference type="RefSeq" id="WP_074703507.1">
    <property type="nucleotide sequence ID" value="NZ_CP018865.1"/>
</dbReference>
<dbReference type="Proteomes" id="UP000181917">
    <property type="component" value="Unassembled WGS sequence"/>
</dbReference>
<dbReference type="EMBL" id="FNKH01000003">
    <property type="protein sequence ID" value="SDR29645.1"/>
    <property type="molecule type" value="Genomic_DNA"/>
</dbReference>
<keyword evidence="5 7" id="KW-1133">Transmembrane helix</keyword>
<gene>
    <name evidence="9" type="ORF">SAMN04489742_4720</name>
</gene>
<feature type="transmembrane region" description="Helical" evidence="7">
    <location>
        <begin position="221"/>
        <end position="241"/>
    </location>
</feature>
<accession>A0A1H1HW35</accession>
<dbReference type="PROSITE" id="PS50928">
    <property type="entry name" value="ABC_TM1"/>
    <property type="match status" value="1"/>
</dbReference>
<feature type="transmembrane region" description="Helical" evidence="7">
    <location>
        <begin position="99"/>
        <end position="118"/>
    </location>
</feature>
<protein>
    <submittedName>
        <fullName evidence="9">ABC-type nitrate/sulfonate/bicarbonate transport system, permease component</fullName>
    </submittedName>
</protein>
<evidence type="ECO:0000256" key="1">
    <source>
        <dbReference type="ARBA" id="ARBA00004651"/>
    </source>
</evidence>
<feature type="transmembrane region" description="Helical" evidence="7">
    <location>
        <begin position="7"/>
        <end position="26"/>
    </location>
</feature>
<keyword evidence="10" id="KW-1185">Reference proteome</keyword>
<evidence type="ECO:0000313" key="9">
    <source>
        <dbReference type="EMBL" id="SDR29645.1"/>
    </source>
</evidence>
<dbReference type="SUPFAM" id="SSF161098">
    <property type="entry name" value="MetI-like"/>
    <property type="match status" value="1"/>
</dbReference>
<feature type="transmembrane region" description="Helical" evidence="7">
    <location>
        <begin position="187"/>
        <end position="209"/>
    </location>
</feature>
<feature type="domain" description="ABC transmembrane type-1" evidence="8">
    <location>
        <begin position="58"/>
        <end position="238"/>
    </location>
</feature>
<dbReference type="GO" id="GO:0055085">
    <property type="term" value="P:transmembrane transport"/>
    <property type="evidence" value="ECO:0007669"/>
    <property type="project" value="InterPro"/>
</dbReference>
<name>A0A1H1HW35_9MICC</name>
<evidence type="ECO:0000256" key="4">
    <source>
        <dbReference type="ARBA" id="ARBA00022692"/>
    </source>
</evidence>
<feature type="transmembrane region" description="Helical" evidence="7">
    <location>
        <begin position="124"/>
        <end position="144"/>
    </location>
</feature>
<dbReference type="PANTHER" id="PTHR30151">
    <property type="entry name" value="ALKANE SULFONATE ABC TRANSPORTER-RELATED, MEMBRANE SUBUNIT"/>
    <property type="match status" value="1"/>
</dbReference>
<evidence type="ECO:0000256" key="3">
    <source>
        <dbReference type="ARBA" id="ARBA00022475"/>
    </source>
</evidence>
<dbReference type="KEGG" id="acry:AC20117_22950"/>
<keyword evidence="4 7" id="KW-0812">Transmembrane</keyword>
<dbReference type="Pfam" id="PF00528">
    <property type="entry name" value="BPD_transp_1"/>
    <property type="match status" value="1"/>
</dbReference>
<keyword evidence="6 7" id="KW-0472">Membrane</keyword>
<dbReference type="AlphaFoldDB" id="A0A1H1HW35"/>
<comment type="similarity">
    <text evidence="7">Belongs to the binding-protein-dependent transport system permease family.</text>
</comment>
<dbReference type="OrthoDB" id="3173654at2"/>
<comment type="subcellular location">
    <subcellularLocation>
        <location evidence="1 7">Cell membrane</location>
        <topology evidence="1 7">Multi-pass membrane protein</topology>
    </subcellularLocation>
</comment>
<evidence type="ECO:0000256" key="5">
    <source>
        <dbReference type="ARBA" id="ARBA00022989"/>
    </source>
</evidence>
<dbReference type="Gene3D" id="1.10.3720.10">
    <property type="entry name" value="MetI-like"/>
    <property type="match status" value="1"/>
</dbReference>
<dbReference type="InterPro" id="IPR035906">
    <property type="entry name" value="MetI-like_sf"/>
</dbReference>
<proteinExistence type="inferred from homology"/>
<evidence type="ECO:0000256" key="2">
    <source>
        <dbReference type="ARBA" id="ARBA00022448"/>
    </source>
</evidence>
<organism evidence="9 10">
    <name type="scientific">Crystallibacter crystallopoietes</name>
    <dbReference type="NCBI Taxonomy" id="37928"/>
    <lineage>
        <taxon>Bacteria</taxon>
        <taxon>Bacillati</taxon>
        <taxon>Actinomycetota</taxon>
        <taxon>Actinomycetes</taxon>
        <taxon>Micrococcales</taxon>
        <taxon>Micrococcaceae</taxon>
        <taxon>Crystallibacter</taxon>
    </lineage>
</organism>
<feature type="transmembrane region" description="Helical" evidence="7">
    <location>
        <begin position="66"/>
        <end position="87"/>
    </location>
</feature>
<dbReference type="CDD" id="cd06261">
    <property type="entry name" value="TM_PBP2"/>
    <property type="match status" value="1"/>
</dbReference>